<dbReference type="EMBL" id="QGKW02002005">
    <property type="protein sequence ID" value="KAF2541824.1"/>
    <property type="molecule type" value="Genomic_DNA"/>
</dbReference>
<dbReference type="AlphaFoldDB" id="A0A8S9G9B5"/>
<evidence type="ECO:0000256" key="1">
    <source>
        <dbReference type="SAM" id="Coils"/>
    </source>
</evidence>
<sequence>MLLPYSTRPIRICTSSCSSRCLRYNNKSTDIHRQISVDDATNRGRLLPKVTSDMSDTHNHGEEISADTYATLMRHQFNLERLGDRLQKMENTTATIKERWRGGDEAIRDFTGTWFNKRREEMNTCFPASSSF</sequence>
<feature type="coiled-coil region" evidence="1">
    <location>
        <begin position="72"/>
        <end position="99"/>
    </location>
</feature>
<evidence type="ECO:0000313" key="3">
    <source>
        <dbReference type="Proteomes" id="UP000712281"/>
    </source>
</evidence>
<name>A0A8S9G9B5_BRACR</name>
<organism evidence="2 3">
    <name type="scientific">Brassica cretica</name>
    <name type="common">Mustard</name>
    <dbReference type="NCBI Taxonomy" id="69181"/>
    <lineage>
        <taxon>Eukaryota</taxon>
        <taxon>Viridiplantae</taxon>
        <taxon>Streptophyta</taxon>
        <taxon>Embryophyta</taxon>
        <taxon>Tracheophyta</taxon>
        <taxon>Spermatophyta</taxon>
        <taxon>Magnoliopsida</taxon>
        <taxon>eudicotyledons</taxon>
        <taxon>Gunneridae</taxon>
        <taxon>Pentapetalae</taxon>
        <taxon>rosids</taxon>
        <taxon>malvids</taxon>
        <taxon>Brassicales</taxon>
        <taxon>Brassicaceae</taxon>
        <taxon>Brassiceae</taxon>
        <taxon>Brassica</taxon>
    </lineage>
</organism>
<proteinExistence type="predicted"/>
<keyword evidence="1" id="KW-0175">Coiled coil</keyword>
<dbReference type="Proteomes" id="UP000712281">
    <property type="component" value="Unassembled WGS sequence"/>
</dbReference>
<reference evidence="2" key="1">
    <citation type="submission" date="2019-12" db="EMBL/GenBank/DDBJ databases">
        <title>Genome sequencing and annotation of Brassica cretica.</title>
        <authorList>
            <person name="Studholme D.J."/>
            <person name="Sarris P.F."/>
        </authorList>
    </citation>
    <scope>NUCLEOTIDE SEQUENCE</scope>
    <source>
        <strain evidence="2">PFS-001/15</strain>
        <tissue evidence="2">Leaf</tissue>
    </source>
</reference>
<protein>
    <submittedName>
        <fullName evidence="2">Uncharacterized protein</fullName>
    </submittedName>
</protein>
<gene>
    <name evidence="2" type="ORF">F2Q68_00031300</name>
</gene>
<comment type="caution">
    <text evidence="2">The sequence shown here is derived from an EMBL/GenBank/DDBJ whole genome shotgun (WGS) entry which is preliminary data.</text>
</comment>
<accession>A0A8S9G9B5</accession>
<evidence type="ECO:0000313" key="2">
    <source>
        <dbReference type="EMBL" id="KAF2541824.1"/>
    </source>
</evidence>